<proteinExistence type="predicted"/>
<dbReference type="EMBL" id="JAAOZD010000005">
    <property type="protein sequence ID" value="NIJ02234.1"/>
    <property type="molecule type" value="Genomic_DNA"/>
</dbReference>
<feature type="compositionally biased region" description="Polar residues" evidence="1">
    <location>
        <begin position="1"/>
        <end position="22"/>
    </location>
</feature>
<feature type="region of interest" description="Disordered" evidence="1">
    <location>
        <begin position="1"/>
        <end position="89"/>
    </location>
</feature>
<evidence type="ECO:0000313" key="2">
    <source>
        <dbReference type="EMBL" id="NIJ02234.1"/>
    </source>
</evidence>
<protein>
    <submittedName>
        <fullName evidence="2">Uncharacterized protein</fullName>
    </submittedName>
</protein>
<reference evidence="2 3" key="1">
    <citation type="submission" date="2020-03" db="EMBL/GenBank/DDBJ databases">
        <title>Genomic Encyclopedia of Type Strains, Phase III (KMG-III): the genomes of soil and plant-associated and newly described type strains.</title>
        <authorList>
            <person name="Whitman W."/>
        </authorList>
    </citation>
    <scope>NUCLEOTIDE SEQUENCE [LARGE SCALE GENOMIC DNA]</scope>
    <source>
        <strain evidence="2 3">CECT 4207</strain>
    </source>
</reference>
<accession>A0ABX0TI62</accession>
<dbReference type="RefSeq" id="WP_167267254.1">
    <property type="nucleotide sequence ID" value="NZ_BAAAVO010000002.1"/>
</dbReference>
<organism evidence="2 3">
    <name type="scientific">Paenarthrobacter ilicis</name>
    <dbReference type="NCBI Taxonomy" id="43665"/>
    <lineage>
        <taxon>Bacteria</taxon>
        <taxon>Bacillati</taxon>
        <taxon>Actinomycetota</taxon>
        <taxon>Actinomycetes</taxon>
        <taxon>Micrococcales</taxon>
        <taxon>Micrococcaceae</taxon>
        <taxon>Paenarthrobacter</taxon>
    </lineage>
</organism>
<evidence type="ECO:0000313" key="3">
    <source>
        <dbReference type="Proteomes" id="UP000802392"/>
    </source>
</evidence>
<gene>
    <name evidence="2" type="ORF">FHR86_002575</name>
</gene>
<feature type="compositionally biased region" description="Basic and acidic residues" evidence="1">
    <location>
        <begin position="68"/>
        <end position="81"/>
    </location>
</feature>
<dbReference type="Proteomes" id="UP000802392">
    <property type="component" value="Unassembled WGS sequence"/>
</dbReference>
<name>A0ABX0TI62_9MICC</name>
<keyword evidence="3" id="KW-1185">Reference proteome</keyword>
<evidence type="ECO:0000256" key="1">
    <source>
        <dbReference type="SAM" id="MobiDB-lite"/>
    </source>
</evidence>
<comment type="caution">
    <text evidence="2">The sequence shown here is derived from an EMBL/GenBank/DDBJ whole genome shotgun (WGS) entry which is preliminary data.</text>
</comment>
<sequence>MTTDSNETAGSTTVRDGTTTPGNPIPRDPEPPGREYVAPEIAVDPPADSGEDAADAGQSESSGPPGPAEEKDNATADHRGLTAETNPTD</sequence>